<dbReference type="GeneID" id="111083441"/>
<evidence type="ECO:0000313" key="2">
    <source>
        <dbReference type="Proteomes" id="UP000694941"/>
    </source>
</evidence>
<organism evidence="2 3">
    <name type="scientific">Limulus polyphemus</name>
    <name type="common">Atlantic horseshoe crab</name>
    <dbReference type="NCBI Taxonomy" id="6850"/>
    <lineage>
        <taxon>Eukaryota</taxon>
        <taxon>Metazoa</taxon>
        <taxon>Ecdysozoa</taxon>
        <taxon>Arthropoda</taxon>
        <taxon>Chelicerata</taxon>
        <taxon>Merostomata</taxon>
        <taxon>Xiphosura</taxon>
        <taxon>Limulidae</taxon>
        <taxon>Limulus</taxon>
    </lineage>
</organism>
<evidence type="ECO:0000313" key="3">
    <source>
        <dbReference type="RefSeq" id="XP_022235667.1"/>
    </source>
</evidence>
<evidence type="ECO:0000256" key="1">
    <source>
        <dbReference type="SAM" id="MobiDB-lite"/>
    </source>
</evidence>
<feature type="region of interest" description="Disordered" evidence="1">
    <location>
        <begin position="1"/>
        <end position="70"/>
    </location>
</feature>
<gene>
    <name evidence="3" type="primary">LOC111083441</name>
</gene>
<dbReference type="RefSeq" id="XP_022235667.1">
    <property type="nucleotide sequence ID" value="XM_022379959.1"/>
</dbReference>
<proteinExistence type="predicted"/>
<feature type="compositionally biased region" description="Basic and acidic residues" evidence="1">
    <location>
        <begin position="50"/>
        <end position="61"/>
    </location>
</feature>
<name>A0ABM1RWB2_LIMPO</name>
<keyword evidence="2" id="KW-1185">Reference proteome</keyword>
<dbReference type="Proteomes" id="UP000694941">
    <property type="component" value="Unplaced"/>
</dbReference>
<reference evidence="3" key="1">
    <citation type="submission" date="2025-08" db="UniProtKB">
        <authorList>
            <consortium name="RefSeq"/>
        </authorList>
    </citation>
    <scope>IDENTIFICATION</scope>
    <source>
        <tissue evidence="3">Muscle</tissue>
    </source>
</reference>
<accession>A0ABM1RWB2</accession>
<sequence>MIRHVMDAPPQSPYEWVFSSKSETSYRTDDDDEYDSERSTNERLSLSDESMSKSETLESRKNRVSTFGKQPSKPLYTTSFKISSKFNSTQSEVQTTSCMGLQRHLYTDIVNGKNNSENVQTDSDGKHFHPSLFVSNRNYCPATFKSSAVEQPNFSREILSYLNEGNNSKTGVIETCFSTKKSSPNEVYSDMYSSTEKDKMYPVYASAETFQSPLVISEPRFQCNEGSDSERQGELQALDFSCNTEDNWSENHEDHDVDDSKWSTVSSSCGLTTPEGRRVAFGHQQASRRLSKRGRSHNRCFVELHDEDSLVKLSALELVARHYRISSILRDAQRINGELEVLKRRDFGQIKGRGARRGDLYL</sequence>
<protein>
    <submittedName>
        <fullName evidence="3">Uncharacterized protein LOC111083441</fullName>
    </submittedName>
</protein>